<gene>
    <name evidence="6" type="ORF">SCF082_LOCUS25922</name>
</gene>
<dbReference type="CDD" id="cd00833">
    <property type="entry name" value="PKS"/>
    <property type="match status" value="1"/>
</dbReference>
<keyword evidence="3" id="KW-0808">Transferase</keyword>
<dbReference type="InterPro" id="IPR050091">
    <property type="entry name" value="PKS_NRPS_Biosynth_Enz"/>
</dbReference>
<name>A0ABP0M390_9DINO</name>
<dbReference type="PANTHER" id="PTHR43775:SF37">
    <property type="entry name" value="SI:DKEY-61P9.11"/>
    <property type="match status" value="1"/>
</dbReference>
<dbReference type="Pfam" id="PF02801">
    <property type="entry name" value="Ketoacyl-synt_C"/>
    <property type="match status" value="1"/>
</dbReference>
<dbReference type="InterPro" id="IPR020841">
    <property type="entry name" value="PKS_Beta-ketoAc_synthase_dom"/>
</dbReference>
<evidence type="ECO:0000256" key="3">
    <source>
        <dbReference type="RuleBase" id="RU003694"/>
    </source>
</evidence>
<evidence type="ECO:0000256" key="1">
    <source>
        <dbReference type="ARBA" id="ARBA00022450"/>
    </source>
</evidence>
<dbReference type="Gene3D" id="3.40.47.10">
    <property type="match status" value="1"/>
</dbReference>
<dbReference type="PANTHER" id="PTHR43775">
    <property type="entry name" value="FATTY ACID SYNTHASE"/>
    <property type="match status" value="1"/>
</dbReference>
<dbReference type="Pfam" id="PF00109">
    <property type="entry name" value="ketoacyl-synt"/>
    <property type="match status" value="1"/>
</dbReference>
<reference evidence="6 7" key="1">
    <citation type="submission" date="2024-02" db="EMBL/GenBank/DDBJ databases">
        <authorList>
            <person name="Chen Y."/>
            <person name="Shah S."/>
            <person name="Dougan E. K."/>
            <person name="Thang M."/>
            <person name="Chan C."/>
        </authorList>
    </citation>
    <scope>NUCLEOTIDE SEQUENCE [LARGE SCALE GENOMIC DNA]</scope>
</reference>
<protein>
    <submittedName>
        <fullName evidence="6">Modules 3 and 4 (Narbonolide/10-deoxymethynolide synthase PikAII) (Pikromycin polyketide synthase component PikAII) (Pikromycin PKS component PikAII) (Type I modular polyketide synthase PikAII) (PKS)</fullName>
    </submittedName>
</protein>
<dbReference type="InterPro" id="IPR014030">
    <property type="entry name" value="Ketoacyl_synth_N"/>
</dbReference>
<dbReference type="PROSITE" id="PS52004">
    <property type="entry name" value="KS3_2"/>
    <property type="match status" value="1"/>
</dbReference>
<sequence>MAIVQPEPLLPPVITEEFSSAVVHDLIQHGFCKLRVPELEQPALVTQLAVVETAHQLTAATLPHLELEEGVLGRRSKSKATANGPNGRPDHERHMREESLRLRAYFLDRFVEEAPEPLAGCIRRMTQLAEAVGPGFSGLEVEDLGREVGFQPLLGLQQLLLREPLQRGERRLLSPGPLTEEEVEQGYVEEQYLTFLQSRRLCFLYIVQAAAENYVELFQQGSKTPTKDSLVIFRHDQFSYSYQGSGVALQGWLVALRDRFDLEGLEGDYRGMEEVYGTPMIQGQAVPAGEQVNIMSIAPMLPGRVNNLKAHHLMFSAQTDTFLELPALRFDVATYYTDDPEGDPNASSKAYTKHAGVFPDDEILGFDARFFGIPEKQAHLWPPCLRLCLEKCYEAAQLQGYSRETLQGQNMALYNADIGNEFDPFMGIETDPDNWAQGRLLSLPSSGILSYHLGLKGPSLSIDTACSSSLVASNLLYNYLRKRPDPTLKEAICSGMLNCLSAGSFVGLSQAGMLGRTGRCKSFDNSANGYARGEAVIGSVWKVGEEAQDVENRQANFVSGFVNQDGRSASLTAPNGPSQQLCIRTSHRLAQILPAEIWTTENHGTGTALGDPIEVGSVRACFSRGREVPLVVTTGKSHQGHSEATAGLSGITKVVNTLRASVAPSQNHLKFLNAHIDDAGFVAHFPIECCELYVGEKGALGGLNSFGFGGTNSRGEIWAMSRDVQRRRAQQALGRQRQAEAQGAKAIAAVTVPCASCGEPMCFRCGMAMSEQVKNHRCGDIREASVLARAVWVTLSLARVSFEALNQSTMPLFRFFFSGTSQEEVGSYDVCSNCYQGSFHYQSLVDS</sequence>
<dbReference type="InterPro" id="IPR014031">
    <property type="entry name" value="Ketoacyl_synth_C"/>
</dbReference>
<evidence type="ECO:0000256" key="2">
    <source>
        <dbReference type="ARBA" id="ARBA00022553"/>
    </source>
</evidence>
<comment type="caution">
    <text evidence="6">The sequence shown here is derived from an EMBL/GenBank/DDBJ whole genome shotgun (WGS) entry which is preliminary data.</text>
</comment>
<feature type="domain" description="Ketosynthase family 3 (KS3)" evidence="5">
    <location>
        <begin position="289"/>
        <end position="719"/>
    </location>
</feature>
<accession>A0ABP0M390</accession>
<keyword evidence="7" id="KW-1185">Reference proteome</keyword>
<dbReference type="InterPro" id="IPR016039">
    <property type="entry name" value="Thiolase-like"/>
</dbReference>
<comment type="similarity">
    <text evidence="3">Belongs to the thiolase-like superfamily. Beta-ketoacyl-ACP synthases family.</text>
</comment>
<organism evidence="6 7">
    <name type="scientific">Durusdinium trenchii</name>
    <dbReference type="NCBI Taxonomy" id="1381693"/>
    <lineage>
        <taxon>Eukaryota</taxon>
        <taxon>Sar</taxon>
        <taxon>Alveolata</taxon>
        <taxon>Dinophyceae</taxon>
        <taxon>Suessiales</taxon>
        <taxon>Symbiodiniaceae</taxon>
        <taxon>Durusdinium</taxon>
    </lineage>
</organism>
<evidence type="ECO:0000259" key="5">
    <source>
        <dbReference type="PROSITE" id="PS52004"/>
    </source>
</evidence>
<dbReference type="SUPFAM" id="SSF53901">
    <property type="entry name" value="Thiolase-like"/>
    <property type="match status" value="1"/>
</dbReference>
<feature type="region of interest" description="Disordered" evidence="4">
    <location>
        <begin position="73"/>
        <end position="95"/>
    </location>
</feature>
<evidence type="ECO:0000313" key="6">
    <source>
        <dbReference type="EMBL" id="CAK9045931.1"/>
    </source>
</evidence>
<evidence type="ECO:0000256" key="4">
    <source>
        <dbReference type="SAM" id="MobiDB-lite"/>
    </source>
</evidence>
<proteinExistence type="inferred from homology"/>
<evidence type="ECO:0000313" key="7">
    <source>
        <dbReference type="Proteomes" id="UP001642464"/>
    </source>
</evidence>
<keyword evidence="1" id="KW-0596">Phosphopantetheine</keyword>
<dbReference type="SMART" id="SM00825">
    <property type="entry name" value="PKS_KS"/>
    <property type="match status" value="1"/>
</dbReference>
<dbReference type="EMBL" id="CAXAMM010019546">
    <property type="protein sequence ID" value="CAK9045931.1"/>
    <property type="molecule type" value="Genomic_DNA"/>
</dbReference>
<dbReference type="Proteomes" id="UP001642464">
    <property type="component" value="Unassembled WGS sequence"/>
</dbReference>
<keyword evidence="2" id="KW-0597">Phosphoprotein</keyword>